<proteinExistence type="predicted"/>
<organism evidence="2 3">
    <name type="scientific">Hypnocyclicus thermotrophus</name>
    <dbReference type="NCBI Taxonomy" id="1627895"/>
    <lineage>
        <taxon>Bacteria</taxon>
        <taxon>Fusobacteriati</taxon>
        <taxon>Fusobacteriota</taxon>
        <taxon>Fusobacteriia</taxon>
        <taxon>Fusobacteriales</taxon>
        <taxon>Fusobacteriaceae</taxon>
        <taxon>Hypnocyclicus</taxon>
    </lineage>
</organism>
<evidence type="ECO:0000313" key="3">
    <source>
        <dbReference type="Proteomes" id="UP000294678"/>
    </source>
</evidence>
<keyword evidence="1" id="KW-0812">Transmembrane</keyword>
<dbReference type="InterPro" id="IPR007462">
    <property type="entry name" value="COV1-like"/>
</dbReference>
<reference evidence="2 3" key="1">
    <citation type="submission" date="2019-03" db="EMBL/GenBank/DDBJ databases">
        <title>Genomic Encyclopedia of Type Strains, Phase IV (KMG-IV): sequencing the most valuable type-strain genomes for metagenomic binning, comparative biology and taxonomic classification.</title>
        <authorList>
            <person name="Goeker M."/>
        </authorList>
    </citation>
    <scope>NUCLEOTIDE SEQUENCE [LARGE SCALE GENOMIC DNA]</scope>
    <source>
        <strain evidence="2 3">DSM 100055</strain>
    </source>
</reference>
<dbReference type="Proteomes" id="UP000294678">
    <property type="component" value="Unassembled WGS sequence"/>
</dbReference>
<name>A0AA46DZE6_9FUSO</name>
<accession>A0AA46DZE6</accession>
<feature type="transmembrane region" description="Helical" evidence="1">
    <location>
        <begin position="63"/>
        <end position="89"/>
    </location>
</feature>
<evidence type="ECO:0000313" key="2">
    <source>
        <dbReference type="EMBL" id="TDT71569.1"/>
    </source>
</evidence>
<sequence length="206" mass="23114">MKILSRIKSFFTQTLIGGITVLLPIGVLIFIFKFIFDFILGFISPISNIFKLSFEINNSLANLIAFSIIIALCFITGFFIATRLGNFIFYHIENKILKKLPGYKIVTETINQFKGNFKDSFSTVALAEVYGNSLSTAFVIEKTDDYYTLFVPTAPNPTSGNIFHVHKSKVTIVDVKVDEAMRSILAVGSGSKKLIENYKNKKIENN</sequence>
<dbReference type="EMBL" id="SOBG01000003">
    <property type="protein sequence ID" value="TDT71569.1"/>
    <property type="molecule type" value="Genomic_DNA"/>
</dbReference>
<protein>
    <submittedName>
        <fullName evidence="2">Membrane protein</fullName>
    </submittedName>
</protein>
<dbReference type="PANTHER" id="PTHR31876:SF26">
    <property type="entry name" value="PROTEIN LIKE COV 2"/>
    <property type="match status" value="1"/>
</dbReference>
<dbReference type="Pfam" id="PF04367">
    <property type="entry name" value="DUF502"/>
    <property type="match status" value="1"/>
</dbReference>
<dbReference type="PANTHER" id="PTHR31876">
    <property type="entry name" value="COV-LIKE PROTEIN 1"/>
    <property type="match status" value="1"/>
</dbReference>
<dbReference type="RefSeq" id="WP_134112829.1">
    <property type="nucleotide sequence ID" value="NZ_SOBG01000003.1"/>
</dbReference>
<evidence type="ECO:0000256" key="1">
    <source>
        <dbReference type="SAM" id="Phobius"/>
    </source>
</evidence>
<comment type="caution">
    <text evidence="2">The sequence shown here is derived from an EMBL/GenBank/DDBJ whole genome shotgun (WGS) entry which is preliminary data.</text>
</comment>
<keyword evidence="1" id="KW-1133">Transmembrane helix</keyword>
<dbReference type="AlphaFoldDB" id="A0AA46DZE6"/>
<keyword evidence="3" id="KW-1185">Reference proteome</keyword>
<feature type="transmembrane region" description="Helical" evidence="1">
    <location>
        <begin position="21"/>
        <end position="43"/>
    </location>
</feature>
<keyword evidence="1" id="KW-0472">Membrane</keyword>
<gene>
    <name evidence="2" type="ORF">EV215_0947</name>
</gene>